<dbReference type="InterPro" id="IPR000719">
    <property type="entry name" value="Prot_kinase_dom"/>
</dbReference>
<feature type="chain" id="PRO_5040840789" description="Protein kinase domain-containing protein" evidence="1">
    <location>
        <begin position="24"/>
        <end position="148"/>
    </location>
</feature>
<comment type="caution">
    <text evidence="3">The sequence shown here is derived from an EMBL/GenBank/DDBJ whole genome shotgun (WGS) entry which is preliminary data.</text>
</comment>
<proteinExistence type="predicted"/>
<dbReference type="Pfam" id="PF00069">
    <property type="entry name" value="Pkinase"/>
    <property type="match status" value="1"/>
</dbReference>
<dbReference type="GO" id="GO:0004672">
    <property type="term" value="F:protein kinase activity"/>
    <property type="evidence" value="ECO:0007669"/>
    <property type="project" value="InterPro"/>
</dbReference>
<dbReference type="SMART" id="SM00220">
    <property type="entry name" value="S_TKc"/>
    <property type="match status" value="1"/>
</dbReference>
<gene>
    <name evidence="3" type="ORF">OS493_010416</name>
</gene>
<dbReference type="Gene3D" id="1.10.510.10">
    <property type="entry name" value="Transferase(Phosphotransferase) domain 1"/>
    <property type="match status" value="1"/>
</dbReference>
<dbReference type="PROSITE" id="PS00108">
    <property type="entry name" value="PROTEIN_KINASE_ST"/>
    <property type="match status" value="1"/>
</dbReference>
<dbReference type="OrthoDB" id="6157868at2759"/>
<evidence type="ECO:0000256" key="1">
    <source>
        <dbReference type="SAM" id="SignalP"/>
    </source>
</evidence>
<feature type="domain" description="Protein kinase" evidence="2">
    <location>
        <begin position="1"/>
        <end position="148"/>
    </location>
</feature>
<organism evidence="3 4">
    <name type="scientific">Desmophyllum pertusum</name>
    <dbReference type="NCBI Taxonomy" id="174260"/>
    <lineage>
        <taxon>Eukaryota</taxon>
        <taxon>Metazoa</taxon>
        <taxon>Cnidaria</taxon>
        <taxon>Anthozoa</taxon>
        <taxon>Hexacorallia</taxon>
        <taxon>Scleractinia</taxon>
        <taxon>Caryophylliina</taxon>
        <taxon>Caryophylliidae</taxon>
        <taxon>Desmophyllum</taxon>
    </lineage>
</organism>
<keyword evidence="4" id="KW-1185">Reference proteome</keyword>
<dbReference type="SUPFAM" id="SSF56112">
    <property type="entry name" value="Protein kinase-like (PK-like)"/>
    <property type="match status" value="1"/>
</dbReference>
<sequence length="148" mass="17116">MNVHNHKLLSLSLVFDLCTDSLTNHIFKDDSCIPWKTASAAADTIQWTKQILDALEFIHGNGIVHRDLKLDNILISKREHIKVADLGLASFKNRITETVCGTILYMAPEVHDRKSYDTKMDMYSFGLMMWEMWFGKRVFSELRSIIPR</sequence>
<dbReference type="GO" id="GO:0005524">
    <property type="term" value="F:ATP binding"/>
    <property type="evidence" value="ECO:0007669"/>
    <property type="project" value="InterPro"/>
</dbReference>
<dbReference type="PANTHER" id="PTHR26392">
    <property type="entry name" value="MITOGEN-ACTIVATED PROTEIN KINASE KINASE KINASE 7-RELATED"/>
    <property type="match status" value="1"/>
</dbReference>
<dbReference type="AlphaFoldDB" id="A0A9X0A3M1"/>
<accession>A0A9X0A3M1</accession>
<dbReference type="InterPro" id="IPR011009">
    <property type="entry name" value="Kinase-like_dom_sf"/>
</dbReference>
<dbReference type="EMBL" id="MU825400">
    <property type="protein sequence ID" value="KAJ7392761.1"/>
    <property type="molecule type" value="Genomic_DNA"/>
</dbReference>
<protein>
    <recommendedName>
        <fullName evidence="2">Protein kinase domain-containing protein</fullName>
    </recommendedName>
</protein>
<evidence type="ECO:0000259" key="2">
    <source>
        <dbReference type="PROSITE" id="PS50011"/>
    </source>
</evidence>
<keyword evidence="1" id="KW-0732">Signal</keyword>
<reference evidence="3" key="1">
    <citation type="submission" date="2023-01" db="EMBL/GenBank/DDBJ databases">
        <title>Genome assembly of the deep-sea coral Lophelia pertusa.</title>
        <authorList>
            <person name="Herrera S."/>
            <person name="Cordes E."/>
        </authorList>
    </citation>
    <scope>NUCLEOTIDE SEQUENCE</scope>
    <source>
        <strain evidence="3">USNM1676648</strain>
        <tissue evidence="3">Polyp</tissue>
    </source>
</reference>
<dbReference type="PROSITE" id="PS50011">
    <property type="entry name" value="PROTEIN_KINASE_DOM"/>
    <property type="match status" value="1"/>
</dbReference>
<feature type="signal peptide" evidence="1">
    <location>
        <begin position="1"/>
        <end position="23"/>
    </location>
</feature>
<evidence type="ECO:0000313" key="3">
    <source>
        <dbReference type="EMBL" id="KAJ7392761.1"/>
    </source>
</evidence>
<dbReference type="PANTHER" id="PTHR26392:SF92">
    <property type="entry name" value="PROTEIN KINASE DOMAIN-CONTAINING PROTEIN"/>
    <property type="match status" value="1"/>
</dbReference>
<dbReference type="InterPro" id="IPR008271">
    <property type="entry name" value="Ser/Thr_kinase_AS"/>
</dbReference>
<dbReference type="Proteomes" id="UP001163046">
    <property type="component" value="Unassembled WGS sequence"/>
</dbReference>
<evidence type="ECO:0000313" key="4">
    <source>
        <dbReference type="Proteomes" id="UP001163046"/>
    </source>
</evidence>
<name>A0A9X0A3M1_9CNID</name>